<proteinExistence type="predicted"/>
<evidence type="ECO:0000256" key="7">
    <source>
        <dbReference type="SAM" id="MobiDB-lite"/>
    </source>
</evidence>
<comment type="subcellular location">
    <subcellularLocation>
        <location evidence="1">Membrane</location>
    </subcellularLocation>
</comment>
<dbReference type="GO" id="GO:0008285">
    <property type="term" value="P:negative regulation of cell population proliferation"/>
    <property type="evidence" value="ECO:0007669"/>
    <property type="project" value="TreeGrafter"/>
</dbReference>
<evidence type="ECO:0000313" key="11">
    <source>
        <dbReference type="Proteomes" id="UP000285301"/>
    </source>
</evidence>
<name>A0A3S3NJZ4_9ACAR</name>
<dbReference type="InterPro" id="IPR036872">
    <property type="entry name" value="CH_dom_sf"/>
</dbReference>
<evidence type="ECO:0000256" key="4">
    <source>
        <dbReference type="ARBA" id="ARBA00022989"/>
    </source>
</evidence>
<keyword evidence="5" id="KW-0472">Membrane</keyword>
<dbReference type="SUPFAM" id="SSF46966">
    <property type="entry name" value="Spectrin repeat"/>
    <property type="match status" value="4"/>
</dbReference>
<feature type="coiled-coil region" evidence="6">
    <location>
        <begin position="1219"/>
        <end position="1256"/>
    </location>
</feature>
<dbReference type="GO" id="GO:0007097">
    <property type="term" value="P:nuclear migration"/>
    <property type="evidence" value="ECO:0007669"/>
    <property type="project" value="TreeGrafter"/>
</dbReference>
<evidence type="ECO:0000256" key="2">
    <source>
        <dbReference type="ARBA" id="ARBA00022692"/>
    </source>
</evidence>
<feature type="coiled-coil region" evidence="6">
    <location>
        <begin position="689"/>
        <end position="745"/>
    </location>
</feature>
<feature type="coiled-coil region" evidence="6">
    <location>
        <begin position="986"/>
        <end position="1016"/>
    </location>
</feature>
<dbReference type="PROSITE" id="PS50021">
    <property type="entry name" value="CH"/>
    <property type="match status" value="2"/>
</dbReference>
<dbReference type="SMART" id="SM00033">
    <property type="entry name" value="CH"/>
    <property type="match status" value="2"/>
</dbReference>
<comment type="caution">
    <text evidence="9">The sequence shown here is derived from an EMBL/GenBank/DDBJ whole genome shotgun (WGS) entry which is preliminary data.</text>
</comment>
<evidence type="ECO:0000313" key="9">
    <source>
        <dbReference type="EMBL" id="RWS04193.1"/>
    </source>
</evidence>
<dbReference type="Pfam" id="PF00307">
    <property type="entry name" value="CH"/>
    <property type="match status" value="2"/>
</dbReference>
<feature type="coiled-coil region" evidence="6">
    <location>
        <begin position="2012"/>
        <end position="2042"/>
    </location>
</feature>
<gene>
    <name evidence="10" type="ORF">B4U79_10910</name>
    <name evidence="9" type="ORF">B4U79_13665</name>
</gene>
<dbReference type="EMBL" id="NCKU01000460">
    <property type="protein sequence ID" value="RWS15431.1"/>
    <property type="molecule type" value="Genomic_DNA"/>
</dbReference>
<keyword evidence="6" id="KW-0175">Coiled coil</keyword>
<dbReference type="SUPFAM" id="SSF47576">
    <property type="entry name" value="Calponin-homology domain, CH-domain"/>
    <property type="match status" value="1"/>
</dbReference>
<dbReference type="STRING" id="1965070.A0A3S3NJZ4"/>
<feature type="coiled-coil region" evidence="6">
    <location>
        <begin position="1368"/>
        <end position="1416"/>
    </location>
</feature>
<reference evidence="9 11" key="1">
    <citation type="journal article" date="2018" name="Gigascience">
        <title>Genomes of trombidid mites reveal novel predicted allergens and laterally-transferred genes associated with secondary metabolism.</title>
        <authorList>
            <person name="Dong X."/>
            <person name="Chaisiri K."/>
            <person name="Xia D."/>
            <person name="Armstrong S.D."/>
            <person name="Fang Y."/>
            <person name="Donnelly M.J."/>
            <person name="Kadowaki T."/>
            <person name="McGarry J.W."/>
            <person name="Darby A.C."/>
            <person name="Makepeace B.L."/>
        </authorList>
    </citation>
    <scope>NUCLEOTIDE SEQUENCE [LARGE SCALE GENOMIC DNA]</scope>
    <source>
        <strain evidence="9">UoL-WK</strain>
    </source>
</reference>
<dbReference type="GO" id="GO:0005737">
    <property type="term" value="C:cytoplasm"/>
    <property type="evidence" value="ECO:0007669"/>
    <property type="project" value="TreeGrafter"/>
</dbReference>
<dbReference type="GO" id="GO:0034993">
    <property type="term" value="C:meiotic nuclear membrane microtubule tethering complex"/>
    <property type="evidence" value="ECO:0007669"/>
    <property type="project" value="TreeGrafter"/>
</dbReference>
<feature type="region of interest" description="Disordered" evidence="7">
    <location>
        <begin position="2135"/>
        <end position="2182"/>
    </location>
</feature>
<dbReference type="GO" id="GO:0005640">
    <property type="term" value="C:nuclear outer membrane"/>
    <property type="evidence" value="ECO:0007669"/>
    <property type="project" value="TreeGrafter"/>
</dbReference>
<feature type="compositionally biased region" description="Polar residues" evidence="7">
    <location>
        <begin position="11"/>
        <end position="20"/>
    </location>
</feature>
<feature type="domain" description="Calponin-homology (CH)" evidence="8">
    <location>
        <begin position="191"/>
        <end position="301"/>
    </location>
</feature>
<dbReference type="InterPro" id="IPR001715">
    <property type="entry name" value="CH_dom"/>
</dbReference>
<dbReference type="PANTHER" id="PTHR47535">
    <property type="entry name" value="MUSCLE-SPECIFIC PROTEIN 300 KDA, ISOFORM G"/>
    <property type="match status" value="1"/>
</dbReference>
<dbReference type="Proteomes" id="UP000285301">
    <property type="component" value="Unassembled WGS sequence"/>
</dbReference>
<keyword evidence="3" id="KW-0677">Repeat</keyword>
<organism evidence="9 11">
    <name type="scientific">Dinothrombium tinctorium</name>
    <dbReference type="NCBI Taxonomy" id="1965070"/>
    <lineage>
        <taxon>Eukaryota</taxon>
        <taxon>Metazoa</taxon>
        <taxon>Ecdysozoa</taxon>
        <taxon>Arthropoda</taxon>
        <taxon>Chelicerata</taxon>
        <taxon>Arachnida</taxon>
        <taxon>Acari</taxon>
        <taxon>Acariformes</taxon>
        <taxon>Trombidiformes</taxon>
        <taxon>Prostigmata</taxon>
        <taxon>Anystina</taxon>
        <taxon>Parasitengona</taxon>
        <taxon>Trombidioidea</taxon>
        <taxon>Trombidiidae</taxon>
        <taxon>Dinothrombium</taxon>
    </lineage>
</organism>
<evidence type="ECO:0000256" key="6">
    <source>
        <dbReference type="SAM" id="Coils"/>
    </source>
</evidence>
<sequence length="2182" mass="253891">MDSTEEEQQRQHLSNQSSFSGDKCESEREADEEMQRIFVNHQDYSNEEAESEVPNFIDEKEKVQKKVFMNWINSHVPGLIENDIITELRDGTKLITLIHALTGEQLLPKHLFLESNFLNKSNLFFLLARKLHLINIHASEIVDGNPRQILALIWMLILRFHIEEYIRLANLEGNVHGVSSRHESPLRPGFEPRSYADRGGVRQNLLNNLNRRFSLNINDFGPSWRDGYAFLTLIDAVQPQLKARERGRAVITNRPRLQLAFDLANEHLGIKPLLDPEDIDVDNPDERSIMTYVSQFLQIPKSEALQTEPQIAMPKIECDVIKKWVEYVMSSGITPLNIARIETEFDELKPSFDEVRNSLDPDTVSNWYLIAEQLPVGKRINDWNTFANEQLESYKIPTSADEVIEQLKRHYLNFSDIPKFENTSPLLSSLVEEYEKCLKLVKEWESAMTEASKRWATYNSSKDRLIEWIVAGEDLLQKSHDASHEDARKDYQDLKEYFNSDEVKNEAILFQFITACDEVLETLPEENQPMLRDSLKHLESRFHDIAKVRAPMHLIRFEFQLVESDLQKKLNEEDVIEEEVVKDLDKLEQLGKEMLDKFGDSSLLDKAKQYREQWENRKAVDIPKHEIALVRRNTLGMIYETMTKIESISIRTRVEIIKDNEQHIKNIKLQTQVLRRLSVDAGIDVSKDLEEIESHLSKMIGLLEEKKKEKVAHWVEKEAPLRLQSAKSETEIQSFKEEMMQYKQMTSETELVKKVDVIEAKTKLIEIERTKVDSIPEAEDKLEELKKLKTDDAEVSKRVEYLERKVLEEWKSIVDTKGVLQDWLKNKSFNADVEKIKAKEAEVSQLLERLHKSDQLLRTLASDLAVNELDQELQRIRANYKQEIDELVRYAENVRRKQEAKEILDRIEQWIHNNPIESIVPEYISSFEEALQIITKKQMEWQKLKDELQQIQPMVDGDLKRRHDELTFKLSAYDWNRLITYENHKFQALKESADELQRLRDQLKTMANLIDNLESKLSGISAYTDSLPKKKTQLEVSEELLKQIESIKLGDILKNETIEDEYRNVITRFHALHKKLIELVEDKKRAYNDHLKFSELCDKFAAWMKQLKDIVPPLPEDATNFDIFLTSLSNLLSQRSVGDYKIAEIKAHGAIAAEKSSEAGKRIINSTIEMLENDYNALFNEINKVYEESKRTDSTNAQVKANYQQMVQWLYDKKSEIKMLPLKKTLEKKRDQLKELEQLQSTLKEKESDIEKFKEFERHNRRISADIESIYNELLSALQFQVSRWRNYVNHHADFDASLTEAKEINNKIILKVKEIEKIDDVNEQCRFIDGLLDDEADENVFRRLDDQLKVVVSETSSEGADILTKITKQLQQQREFLKSQLQNLKKSITDQLSKKQKYDNLLERIRATLNTIEKEASKISYPSGSLYEKEVNASKATTLKNKCESIGIYEFPVIPEIRDEFEVLLKNYETIKAKLELLAQQCQTALDYHMAYNACKDNLNQWIEQMKKAIPALSAADQTNVLALRNSLQVHENLLKKREEGNERLETVKKVAANVNETSDASLTNVIKNEVAECEEKLRSLFADIENNIKFLKNAIDTFDEKNNLWSQLNEIEAWIKANPKDELLPDKCFNSISEALDEIELKKIEWQQQRDKLRNIYEALKSGSQDEQLIEKYNELSRLIEAYDWENLIRNFSEKLKQLIEFVEISDNLRNIVKQINALIDIIYYNYEVTEIVPHTDSLENKKMQLEVVEEAHRYICMLNLEDIPAEEVVEDEKESIRSKLEKFKEKLKKLAKDKQKAYADHFAFQKSCTQLIAWLRTLKTSIPLPPRDGSNVEAHLAVMSDLESQKPIGEKKLEETRRLCSLVLQTTSENGKNMIEMTMQSLEKAYKMIIDDMSANVEAAKKFKYETIEVRAKLYKRLSEWLLSLEQEIKELPLRSTLAEKEEQLSKLKLLEEELLAKEANIKRAVVNGRAEGSETTNAHLNDIEQRYQHLVATIGEHIRKWSEFVQNHKEFEQTLNSMQETSDKIEVKVAEINRIEDEEKRSKALKESNLYEECDSLLSKANELFERVKVGTNSNGVVAIEERFENAKSKLKTIESDLVASKDKVSAQTVVPEKYEFQWIDEGSDADNISTASTVSLSEKTDAAKSAARDENNDTLDRKSTKKRTSKLKNPLRLFQKS</sequence>
<feature type="coiled-coil region" evidence="6">
    <location>
        <begin position="1576"/>
        <end position="1603"/>
    </location>
</feature>
<feature type="region of interest" description="Disordered" evidence="7">
    <location>
        <begin position="1"/>
        <end position="36"/>
    </location>
</feature>
<feature type="coiled-coil region" evidence="6">
    <location>
        <begin position="866"/>
        <end position="897"/>
    </location>
</feature>
<feature type="compositionally biased region" description="Basic and acidic residues" evidence="7">
    <location>
        <begin position="2143"/>
        <end position="2163"/>
    </location>
</feature>
<feature type="domain" description="Calponin-homology (CH)" evidence="8">
    <location>
        <begin position="62"/>
        <end position="161"/>
    </location>
</feature>
<feature type="coiled-coil region" evidence="6">
    <location>
        <begin position="1769"/>
        <end position="1803"/>
    </location>
</feature>
<dbReference type="OrthoDB" id="6500886at2759"/>
<protein>
    <submittedName>
        <fullName evidence="9">Nesprin-1-like isoform X7</fullName>
    </submittedName>
</protein>
<dbReference type="EMBL" id="NCKU01005760">
    <property type="protein sequence ID" value="RWS04193.1"/>
    <property type="molecule type" value="Genomic_DNA"/>
</dbReference>
<evidence type="ECO:0000256" key="3">
    <source>
        <dbReference type="ARBA" id="ARBA00022737"/>
    </source>
</evidence>
<dbReference type="Gene3D" id="1.20.58.60">
    <property type="match status" value="3"/>
</dbReference>
<keyword evidence="11" id="KW-1185">Reference proteome</keyword>
<feature type="coiled-coil region" evidence="6">
    <location>
        <begin position="1937"/>
        <end position="1971"/>
    </location>
</feature>
<dbReference type="PANTHER" id="PTHR47535:SF1">
    <property type="entry name" value="NESPRIN-1"/>
    <property type="match status" value="1"/>
</dbReference>
<keyword evidence="4" id="KW-1133">Transmembrane helix</keyword>
<dbReference type="InterPro" id="IPR052403">
    <property type="entry name" value="LINC-complex_assoc"/>
</dbReference>
<evidence type="ECO:0000313" key="10">
    <source>
        <dbReference type="EMBL" id="RWS15431.1"/>
    </source>
</evidence>
<dbReference type="GO" id="GO:0051015">
    <property type="term" value="F:actin filament binding"/>
    <property type="evidence" value="ECO:0007669"/>
    <property type="project" value="TreeGrafter"/>
</dbReference>
<dbReference type="Gene3D" id="1.10.418.10">
    <property type="entry name" value="Calponin-like domain"/>
    <property type="match status" value="2"/>
</dbReference>
<evidence type="ECO:0000256" key="5">
    <source>
        <dbReference type="ARBA" id="ARBA00023136"/>
    </source>
</evidence>
<reference evidence="9" key="2">
    <citation type="submission" date="2018-11" db="EMBL/GenBank/DDBJ databases">
        <title>Trombidioid mite genomics.</title>
        <authorList>
            <person name="Dong X."/>
        </authorList>
    </citation>
    <scope>NUCLEOTIDE SEQUENCE</scope>
    <source>
        <strain evidence="9">UoL-WK</strain>
    </source>
</reference>
<accession>A0A3S3NJZ4</accession>
<keyword evidence="2" id="KW-0812">Transmembrane</keyword>
<evidence type="ECO:0000259" key="8">
    <source>
        <dbReference type="PROSITE" id="PS50021"/>
    </source>
</evidence>
<evidence type="ECO:0000256" key="1">
    <source>
        <dbReference type="ARBA" id="ARBA00004370"/>
    </source>
</evidence>